<dbReference type="CDD" id="cd00082">
    <property type="entry name" value="HisKA"/>
    <property type="match status" value="1"/>
</dbReference>
<dbReference type="SMART" id="SM00387">
    <property type="entry name" value="HATPase_c"/>
    <property type="match status" value="1"/>
</dbReference>
<evidence type="ECO:0000313" key="7">
    <source>
        <dbReference type="Proteomes" id="UP000199053"/>
    </source>
</evidence>
<keyword evidence="4" id="KW-0812">Transmembrane</keyword>
<keyword evidence="7" id="KW-1185">Reference proteome</keyword>
<dbReference type="SUPFAM" id="SSF53850">
    <property type="entry name" value="Periplasmic binding protein-like II"/>
    <property type="match status" value="1"/>
</dbReference>
<dbReference type="InterPro" id="IPR015168">
    <property type="entry name" value="SsuA/THI5"/>
</dbReference>
<keyword evidence="3" id="KW-0597">Phosphoprotein</keyword>
<dbReference type="GO" id="GO:0000155">
    <property type="term" value="F:phosphorelay sensor kinase activity"/>
    <property type="evidence" value="ECO:0007669"/>
    <property type="project" value="InterPro"/>
</dbReference>
<dbReference type="InterPro" id="IPR005467">
    <property type="entry name" value="His_kinase_dom"/>
</dbReference>
<dbReference type="InterPro" id="IPR000014">
    <property type="entry name" value="PAS"/>
</dbReference>
<dbReference type="Gene3D" id="3.30.450.20">
    <property type="entry name" value="PAS domain"/>
    <property type="match status" value="1"/>
</dbReference>
<dbReference type="Pfam" id="PF00512">
    <property type="entry name" value="HisKA"/>
    <property type="match status" value="1"/>
</dbReference>
<dbReference type="InterPro" id="IPR036097">
    <property type="entry name" value="HisK_dim/P_sf"/>
</dbReference>
<dbReference type="SUPFAM" id="SSF47384">
    <property type="entry name" value="Homodimeric domain of signal transducing histidine kinase"/>
    <property type="match status" value="1"/>
</dbReference>
<dbReference type="PANTHER" id="PTHR43065">
    <property type="entry name" value="SENSOR HISTIDINE KINASE"/>
    <property type="match status" value="1"/>
</dbReference>
<evidence type="ECO:0000256" key="1">
    <source>
        <dbReference type="ARBA" id="ARBA00000085"/>
    </source>
</evidence>
<dbReference type="EC" id="2.7.13.3" evidence="2"/>
<dbReference type="NCBIfam" id="TIGR00229">
    <property type="entry name" value="sensory_box"/>
    <property type="match status" value="1"/>
</dbReference>
<reference evidence="7" key="1">
    <citation type="submission" date="2016-10" db="EMBL/GenBank/DDBJ databases">
        <authorList>
            <person name="Varghese N."/>
            <person name="Submissions S."/>
        </authorList>
    </citation>
    <scope>NUCLEOTIDE SEQUENCE [LARGE SCALE GENOMIC DNA]</scope>
    <source>
        <strain evidence="7">DSM 16995</strain>
    </source>
</reference>
<dbReference type="PANTHER" id="PTHR43065:SF42">
    <property type="entry name" value="TWO-COMPONENT SENSOR PPRA"/>
    <property type="match status" value="1"/>
</dbReference>
<accession>A0A1G9IBJ0</accession>
<dbReference type="Gene3D" id="1.10.287.130">
    <property type="match status" value="1"/>
</dbReference>
<dbReference type="InterPro" id="IPR004358">
    <property type="entry name" value="Sig_transdc_His_kin-like_C"/>
</dbReference>
<name>A0A1G9IBJ0_9BACT</name>
<dbReference type="PRINTS" id="PR00344">
    <property type="entry name" value="BCTRLSENSOR"/>
</dbReference>
<feature type="transmembrane region" description="Helical" evidence="4">
    <location>
        <begin position="347"/>
        <end position="368"/>
    </location>
</feature>
<dbReference type="STRING" id="246191.SAMN05660337_2507"/>
<keyword evidence="4" id="KW-0472">Membrane</keyword>
<dbReference type="SUPFAM" id="SSF55874">
    <property type="entry name" value="ATPase domain of HSP90 chaperone/DNA topoisomerase II/histidine kinase"/>
    <property type="match status" value="1"/>
</dbReference>
<dbReference type="InterPro" id="IPR003661">
    <property type="entry name" value="HisK_dim/P_dom"/>
</dbReference>
<dbReference type="Pfam" id="PF02518">
    <property type="entry name" value="HATPase_c"/>
    <property type="match status" value="1"/>
</dbReference>
<evidence type="ECO:0000256" key="3">
    <source>
        <dbReference type="ARBA" id="ARBA00022553"/>
    </source>
</evidence>
<dbReference type="Pfam" id="PF08447">
    <property type="entry name" value="PAS_3"/>
    <property type="match status" value="1"/>
</dbReference>
<dbReference type="Pfam" id="PF09084">
    <property type="entry name" value="NMT1"/>
    <property type="match status" value="1"/>
</dbReference>
<dbReference type="SMART" id="SM00388">
    <property type="entry name" value="HisKA"/>
    <property type="match status" value="1"/>
</dbReference>
<dbReference type="InterPro" id="IPR013655">
    <property type="entry name" value="PAS_fold_3"/>
</dbReference>
<dbReference type="RefSeq" id="WP_244512268.1">
    <property type="nucleotide sequence ID" value="NZ_FNGA01000003.1"/>
</dbReference>
<keyword evidence="4" id="KW-1133">Transmembrane helix</keyword>
<evidence type="ECO:0000256" key="2">
    <source>
        <dbReference type="ARBA" id="ARBA00012438"/>
    </source>
</evidence>
<dbReference type="InterPro" id="IPR003594">
    <property type="entry name" value="HATPase_dom"/>
</dbReference>
<organism evidence="6 7">
    <name type="scientific">Maridesulfovibrio ferrireducens</name>
    <dbReference type="NCBI Taxonomy" id="246191"/>
    <lineage>
        <taxon>Bacteria</taxon>
        <taxon>Pseudomonadati</taxon>
        <taxon>Thermodesulfobacteriota</taxon>
        <taxon>Desulfovibrionia</taxon>
        <taxon>Desulfovibrionales</taxon>
        <taxon>Desulfovibrionaceae</taxon>
        <taxon>Maridesulfovibrio</taxon>
    </lineage>
</organism>
<evidence type="ECO:0000313" key="6">
    <source>
        <dbReference type="EMBL" id="SDL22183.1"/>
    </source>
</evidence>
<dbReference type="PROSITE" id="PS50109">
    <property type="entry name" value="HIS_KIN"/>
    <property type="match status" value="1"/>
</dbReference>
<dbReference type="Gene3D" id="3.40.190.10">
    <property type="entry name" value="Periplasmic binding protein-like II"/>
    <property type="match status" value="2"/>
</dbReference>
<dbReference type="InterPro" id="IPR036890">
    <property type="entry name" value="HATPase_C_sf"/>
</dbReference>
<dbReference type="AlphaFoldDB" id="A0A1G9IBJ0"/>
<dbReference type="Proteomes" id="UP000199053">
    <property type="component" value="Unassembled WGS sequence"/>
</dbReference>
<dbReference type="SUPFAM" id="SSF55785">
    <property type="entry name" value="PYP-like sensor domain (PAS domain)"/>
    <property type="match status" value="1"/>
</dbReference>
<dbReference type="EMBL" id="FNGA01000003">
    <property type="protein sequence ID" value="SDL22183.1"/>
    <property type="molecule type" value="Genomic_DNA"/>
</dbReference>
<protein>
    <recommendedName>
        <fullName evidence="2">histidine kinase</fullName>
        <ecNumber evidence="2">2.7.13.3</ecNumber>
    </recommendedName>
</protein>
<sequence length="769" mass="88056">MKYFINPYRALNWPFENLLPNILILFFIFISVCSSPNEVLAEDKLEKVTLQLKWFHQFQFAGYYAALEKGFYADEGLDVTIVERDLKVSPIDQVVEGKADFGVTNSEMLLHYLKGKPVVLLASIFQHSPLVFISKTTPALHSPHSFLGKKILMNTASQEIELLAMLNREEIPLNKLDLIDRFATPEDYFDPNIDIISAYITNQPYYLEKNNIPYSTIYPATYGIDFYGDSLFTSQNQVVNHPERVRKFLKASLKGWKYALNNPEELTEIIINKFGSLKSREHLLYEANKINKLILPDLITIGHINPGRWKHIADNFKELELVSDDRNLDNFFFDPNIGRYEITKETIIYTGLLFASVVLVLLFMMIFARKLKKEVDTRKEIEAKLIKSEQYYRSLFHNTGTATVIVGDDLYIKRCNSNFADLCGLKNDEIKNKKKWTDFVTIDELAKMHQYHLDRTDNESTAPRAYEFKFLRANGEIRNVSVYVEKISGSTDRVASLIDMTEKVKTQDLLIQTEKMISVGGLAAGMAHEINNPLAGILQGTQNILRRLSPEYKKNLITTNDEKCSFDEIISYLNERGILRMIEGIQVSGERAAEIVKNMLEFSRRSDAGKTSCNLNNLLNGIIDIVSCDYDLRKKYDFKHTQIVKEYADNSYMISCFKTEIEQVLLNLIKNAAFAMAETAQKRTPKLTLRTRYKKDFIIIEVEDNGPGMSEDIRKRIFEPFFTTKAPGVGTGLGLSVSYFIITQNHKGIFEVESAVDKGTKFSIKIPSI</sequence>
<dbReference type="InterPro" id="IPR035965">
    <property type="entry name" value="PAS-like_dom_sf"/>
</dbReference>
<proteinExistence type="predicted"/>
<comment type="catalytic activity">
    <reaction evidence="1">
        <text>ATP + protein L-histidine = ADP + protein N-phospho-L-histidine.</text>
        <dbReference type="EC" id="2.7.13.3"/>
    </reaction>
</comment>
<feature type="domain" description="Histidine kinase" evidence="5">
    <location>
        <begin position="525"/>
        <end position="769"/>
    </location>
</feature>
<gene>
    <name evidence="6" type="ORF">SAMN05660337_2507</name>
</gene>
<dbReference type="Gene3D" id="3.30.565.10">
    <property type="entry name" value="Histidine kinase-like ATPase, C-terminal domain"/>
    <property type="match status" value="1"/>
</dbReference>
<evidence type="ECO:0000256" key="4">
    <source>
        <dbReference type="SAM" id="Phobius"/>
    </source>
</evidence>
<dbReference type="SMART" id="SM00091">
    <property type="entry name" value="PAS"/>
    <property type="match status" value="1"/>
</dbReference>
<evidence type="ECO:0000259" key="5">
    <source>
        <dbReference type="PROSITE" id="PS50109"/>
    </source>
</evidence>